<feature type="region of interest" description="Disordered" evidence="1">
    <location>
        <begin position="52"/>
        <end position="77"/>
    </location>
</feature>
<feature type="compositionally biased region" description="Basic and acidic residues" evidence="1">
    <location>
        <begin position="99"/>
        <end position="112"/>
    </location>
</feature>
<dbReference type="OrthoDB" id="5085888at2759"/>
<sequence length="355" mass="39901">MSAEQSREETPSQRERDLSTKLEEAELALQANSRREATLLTELLKAKTSLLDESQQREHRLSAQLEQNTADLDASQKREKHALTQLEKLTTEFEVFKKNSDDPSSEMLEKEAALVASRQQERQLSMELQSVKNELSSCKGSRKSIERELTDTKKDLERSRNSVAEQSARLDEANKKVRELSKELEQSKQKISNMGKANEQAGRNYQSLWSQYNRLQESKKNNHYYQQSTFHWPPSPSSSPGLRFGESSRDGNLIFDFSGGANQPESQVDVAQRFGTPTHSTPTFGTVSSIQPGGSQSFSHDGSSRSNSTLSSFRPATLKHSVLSNPPNGPANQKRQQDKQIQQGAADSKRLKKET</sequence>
<reference evidence="2" key="2">
    <citation type="submission" date="2020-05" db="EMBL/GenBank/DDBJ databases">
        <authorList>
            <person name="Kim H.-S."/>
            <person name="Proctor R.H."/>
            <person name="Brown D.W."/>
        </authorList>
    </citation>
    <scope>NUCLEOTIDE SEQUENCE</scope>
    <source>
        <strain evidence="2">NRRL 45417</strain>
    </source>
</reference>
<evidence type="ECO:0000256" key="1">
    <source>
        <dbReference type="SAM" id="MobiDB-lite"/>
    </source>
</evidence>
<name>A0A8H4SSM3_9HYPO</name>
<feature type="region of interest" description="Disordered" evidence="1">
    <location>
        <begin position="99"/>
        <end position="171"/>
    </location>
</feature>
<organism evidence="2 3">
    <name type="scientific">Fusarium gaditjirri</name>
    <dbReference type="NCBI Taxonomy" id="282569"/>
    <lineage>
        <taxon>Eukaryota</taxon>
        <taxon>Fungi</taxon>
        <taxon>Dikarya</taxon>
        <taxon>Ascomycota</taxon>
        <taxon>Pezizomycotina</taxon>
        <taxon>Sordariomycetes</taxon>
        <taxon>Hypocreomycetidae</taxon>
        <taxon>Hypocreales</taxon>
        <taxon>Nectriaceae</taxon>
        <taxon>Fusarium</taxon>
        <taxon>Fusarium nisikadoi species complex</taxon>
    </lineage>
</organism>
<protein>
    <submittedName>
        <fullName evidence="2">Uncharacterized protein</fullName>
    </submittedName>
</protein>
<evidence type="ECO:0000313" key="2">
    <source>
        <dbReference type="EMBL" id="KAF4944729.1"/>
    </source>
</evidence>
<feature type="compositionally biased region" description="Basic and acidic residues" evidence="1">
    <location>
        <begin position="143"/>
        <end position="160"/>
    </location>
</feature>
<accession>A0A8H4SSM3</accession>
<dbReference type="AlphaFoldDB" id="A0A8H4SSM3"/>
<evidence type="ECO:0000313" key="3">
    <source>
        <dbReference type="Proteomes" id="UP000604273"/>
    </source>
</evidence>
<dbReference type="Proteomes" id="UP000604273">
    <property type="component" value="Unassembled WGS sequence"/>
</dbReference>
<feature type="region of interest" description="Disordered" evidence="1">
    <location>
        <begin position="1"/>
        <end position="22"/>
    </location>
</feature>
<gene>
    <name evidence="2" type="ORF">FGADI_12477</name>
</gene>
<feature type="region of interest" description="Disordered" evidence="1">
    <location>
        <begin position="226"/>
        <end position="355"/>
    </location>
</feature>
<comment type="caution">
    <text evidence="2">The sequence shown here is derived from an EMBL/GenBank/DDBJ whole genome shotgun (WGS) entry which is preliminary data.</text>
</comment>
<feature type="compositionally biased region" description="Polar residues" evidence="1">
    <location>
        <begin position="122"/>
        <end position="139"/>
    </location>
</feature>
<dbReference type="Gene3D" id="1.10.287.1490">
    <property type="match status" value="1"/>
</dbReference>
<proteinExistence type="predicted"/>
<keyword evidence="3" id="KW-1185">Reference proteome</keyword>
<dbReference type="EMBL" id="JABFAI010000409">
    <property type="protein sequence ID" value="KAF4944729.1"/>
    <property type="molecule type" value="Genomic_DNA"/>
</dbReference>
<reference evidence="2" key="1">
    <citation type="journal article" date="2020" name="BMC Genomics">
        <title>Correction to: Identification and distribution of gene clusters required for synthesis of sphingolipid metabolism inhibitors in diverse species of the filamentous fungus Fusarium.</title>
        <authorList>
            <person name="Kim H.S."/>
            <person name="Lohmar J.M."/>
            <person name="Busman M."/>
            <person name="Brown D.W."/>
            <person name="Naumann T.A."/>
            <person name="Divon H.H."/>
            <person name="Lysoe E."/>
            <person name="Uhlig S."/>
            <person name="Proctor R.H."/>
        </authorList>
    </citation>
    <scope>NUCLEOTIDE SEQUENCE</scope>
    <source>
        <strain evidence="2">NRRL 45417</strain>
    </source>
</reference>
<dbReference type="PANTHER" id="PTHR18937">
    <property type="entry name" value="STRUCTURAL MAINTENANCE OF CHROMOSOMES SMC FAMILY MEMBER"/>
    <property type="match status" value="1"/>
</dbReference>
<feature type="compositionally biased region" description="Polar residues" evidence="1">
    <location>
        <begin position="275"/>
        <end position="301"/>
    </location>
</feature>